<dbReference type="EMBL" id="CP070496">
    <property type="protein sequence ID" value="QSB06370.1"/>
    <property type="molecule type" value="Genomic_DNA"/>
</dbReference>
<gene>
    <name evidence="2" type="ORF">JQS30_05520</name>
</gene>
<keyword evidence="3" id="KW-1185">Reference proteome</keyword>
<dbReference type="InterPro" id="IPR006311">
    <property type="entry name" value="TAT_signal"/>
</dbReference>
<dbReference type="Proteomes" id="UP000662939">
    <property type="component" value="Chromosome"/>
</dbReference>
<dbReference type="InterPro" id="IPR009683">
    <property type="entry name" value="Extensin-like_C"/>
</dbReference>
<evidence type="ECO:0000313" key="3">
    <source>
        <dbReference type="Proteomes" id="UP000662939"/>
    </source>
</evidence>
<accession>A0A895XVX0</accession>
<evidence type="ECO:0000313" key="2">
    <source>
        <dbReference type="EMBL" id="QSB06370.1"/>
    </source>
</evidence>
<dbReference type="KEGG" id="nav:JQS30_05520"/>
<dbReference type="Pfam" id="PF06904">
    <property type="entry name" value="Extensin-like_C"/>
    <property type="match status" value="1"/>
</dbReference>
<evidence type="ECO:0000259" key="1">
    <source>
        <dbReference type="Pfam" id="PF06904"/>
    </source>
</evidence>
<dbReference type="AlphaFoldDB" id="A0A895XVX0"/>
<name>A0A895XVX0_9ACTN</name>
<reference evidence="2" key="1">
    <citation type="submission" date="2021-02" db="EMBL/GenBank/DDBJ databases">
        <title>Natronoglycomyces albus gen. nov., sp. nov, a haloalkaliphilic actinobacterium from a soda solonchak soil.</title>
        <authorList>
            <person name="Sorokin D.Y."/>
            <person name="Khijniak T.V."/>
            <person name="Zakharycheva A.P."/>
            <person name="Boueva O.V."/>
            <person name="Ariskina E.V."/>
            <person name="Hahnke R.L."/>
            <person name="Bunk B."/>
            <person name="Sproer C."/>
            <person name="Schumann P."/>
            <person name="Evtushenko L.I."/>
            <person name="Kublanov I.V."/>
        </authorList>
    </citation>
    <scope>NUCLEOTIDE SEQUENCE</scope>
    <source>
        <strain evidence="2">DSM 106290</strain>
    </source>
</reference>
<proteinExistence type="predicted"/>
<sequence length="329" mass="36460">MSHQQPSPSPHRRQTTRLGRRTFLRAGLAGLTAGATSMTWGPSAMAHTDLADAEFTVACRTEESFAECARPSGQWNWVGVSSCKLRYRTGYQGPNLADKPALGSHPNVTTFPFNGNFKGLCNDWAKYLNQVVRDVRSENIDWVGSAGTFACTSGQHGTGSAFDLTRINGTGNLRVDMNRHWRPGQSRGHRRRYLGVMASCRQYFRVVLNGWHDTDGTHGNHIHFDNAGSTTRLAFRNEPNARTDVTLVQVSARLLGINRNIDIDRIWGPITERAFQDLRKAFKIDTLPSPIGNRESTYLFLDLIARTSLGNFAAGDITYSDLSAGDDVK</sequence>
<dbReference type="RefSeq" id="WP_213172379.1">
    <property type="nucleotide sequence ID" value="NZ_CP070496.1"/>
</dbReference>
<organism evidence="2 3">
    <name type="scientific">Natronoglycomyces albus</name>
    <dbReference type="NCBI Taxonomy" id="2811108"/>
    <lineage>
        <taxon>Bacteria</taxon>
        <taxon>Bacillati</taxon>
        <taxon>Actinomycetota</taxon>
        <taxon>Actinomycetes</taxon>
        <taxon>Glycomycetales</taxon>
        <taxon>Glycomycetaceae</taxon>
        <taxon>Natronoglycomyces</taxon>
    </lineage>
</organism>
<protein>
    <submittedName>
        <fullName evidence="2">Extensin family protein</fullName>
    </submittedName>
</protein>
<dbReference type="PROSITE" id="PS51318">
    <property type="entry name" value="TAT"/>
    <property type="match status" value="1"/>
</dbReference>
<feature type="domain" description="Extensin-like C-terminal" evidence="1">
    <location>
        <begin position="148"/>
        <end position="227"/>
    </location>
</feature>